<evidence type="ECO:0000313" key="3">
    <source>
        <dbReference type="Proteomes" id="UP000694287"/>
    </source>
</evidence>
<feature type="compositionally biased region" description="Pro residues" evidence="1">
    <location>
        <begin position="1"/>
        <end position="12"/>
    </location>
</feature>
<feature type="region of interest" description="Disordered" evidence="1">
    <location>
        <begin position="1"/>
        <end position="68"/>
    </location>
</feature>
<evidence type="ECO:0000313" key="2">
    <source>
        <dbReference type="EMBL" id="MBW0138421.1"/>
    </source>
</evidence>
<comment type="caution">
    <text evidence="2">The sequence shown here is derived from an EMBL/GenBank/DDBJ whole genome shotgun (WGS) entry which is preliminary data.</text>
</comment>
<reference evidence="2 3" key="1">
    <citation type="submission" date="2020-11" db="EMBL/GenBank/DDBJ databases">
        <title>Pseudonocardia abyssalis sp. nov. and Pseudonocardia oceani sp. nov., description and phylogenomic analysis of two novel actinomycetes isolated from the deep Southern Ocean.</title>
        <authorList>
            <person name="Parra J."/>
        </authorList>
    </citation>
    <scope>NUCLEOTIDE SEQUENCE [LARGE SCALE GENOMIC DNA]</scope>
    <source>
        <strain evidence="2 3">KRD-168</strain>
    </source>
</reference>
<feature type="compositionally biased region" description="Gly residues" evidence="1">
    <location>
        <begin position="50"/>
        <end position="63"/>
    </location>
</feature>
<organism evidence="2 3">
    <name type="scientific">Pseudonocardia abyssalis</name>
    <dbReference type="NCBI Taxonomy" id="2792008"/>
    <lineage>
        <taxon>Bacteria</taxon>
        <taxon>Bacillati</taxon>
        <taxon>Actinomycetota</taxon>
        <taxon>Actinomycetes</taxon>
        <taxon>Pseudonocardiales</taxon>
        <taxon>Pseudonocardiaceae</taxon>
        <taxon>Pseudonocardia</taxon>
    </lineage>
</organism>
<dbReference type="Proteomes" id="UP000694287">
    <property type="component" value="Unassembled WGS sequence"/>
</dbReference>
<keyword evidence="3" id="KW-1185">Reference proteome</keyword>
<accession>A0ABS6V1Q1</accession>
<evidence type="ECO:0008006" key="4">
    <source>
        <dbReference type="Google" id="ProtNLM"/>
    </source>
</evidence>
<dbReference type="EMBL" id="JADQDK010000001">
    <property type="protein sequence ID" value="MBW0138421.1"/>
    <property type="molecule type" value="Genomic_DNA"/>
</dbReference>
<gene>
    <name evidence="2" type="ORF">I4I81_29770</name>
</gene>
<protein>
    <recommendedName>
        <fullName evidence="4">ATP/GTP-binding protein</fullName>
    </recommendedName>
</protein>
<sequence>MLAQPAPEPPPSGDGWGSVSCSETPSPACDLDAGSGGGSAPSPRSDRDGPGGSGPRDGGGAGGATQPVDGVRCSYVISDYEPPGGGLVPASLRSSERRPPAVVVVPVVAAWREQQPEPGEEGAWYLWRCSGDGFRDSLYRPPVWIPDGEQAPGVAGPSPAELAAQARERLRLPGPAVAASPLGDQLVNLPTWLWLDGDWAAIEATASVPGVSVTARAVPESATWVMGDGSEVVCRGPGTPYAPGVDAASPSPDCGHTYRLSSAGEPGEVFTASVTVSWTVTWAGAGDGGTFPDLTTTGEAAFRVAESQALVTGGG</sequence>
<name>A0ABS6V1Q1_9PSEU</name>
<proteinExistence type="predicted"/>
<evidence type="ECO:0000256" key="1">
    <source>
        <dbReference type="SAM" id="MobiDB-lite"/>
    </source>
</evidence>